<gene>
    <name evidence="2" type="ORF">LEMA_P080160.1</name>
</gene>
<organism evidence="3">
    <name type="scientific">Leptosphaeria maculans (strain JN3 / isolate v23.1.3 / race Av1-4-5-6-7-8)</name>
    <name type="common">Blackleg fungus</name>
    <name type="synonym">Phoma lingam</name>
    <dbReference type="NCBI Taxonomy" id="985895"/>
    <lineage>
        <taxon>Eukaryota</taxon>
        <taxon>Fungi</taxon>
        <taxon>Dikarya</taxon>
        <taxon>Ascomycota</taxon>
        <taxon>Pezizomycotina</taxon>
        <taxon>Dothideomycetes</taxon>
        <taxon>Pleosporomycetidae</taxon>
        <taxon>Pleosporales</taxon>
        <taxon>Pleosporineae</taxon>
        <taxon>Leptosphaeriaceae</taxon>
        <taxon>Plenodomus</taxon>
        <taxon>Plenodomus lingam/Leptosphaeria maculans species complex</taxon>
    </lineage>
</organism>
<name>E5A579_LEPMJ</name>
<protein>
    <submittedName>
        <fullName evidence="2">Predicted protein</fullName>
    </submittedName>
</protein>
<reference evidence="3" key="1">
    <citation type="journal article" date="2011" name="Nat. Commun.">
        <title>Effector diversification within compartments of the Leptosphaeria maculans genome affected by Repeat-Induced Point mutations.</title>
        <authorList>
            <person name="Rouxel T."/>
            <person name="Grandaubert J."/>
            <person name="Hane J.K."/>
            <person name="Hoede C."/>
            <person name="van de Wouw A.P."/>
            <person name="Couloux A."/>
            <person name="Dominguez V."/>
            <person name="Anthouard V."/>
            <person name="Bally P."/>
            <person name="Bourras S."/>
            <person name="Cozijnsen A.J."/>
            <person name="Ciuffetti L.M."/>
            <person name="Degrave A."/>
            <person name="Dilmaghani A."/>
            <person name="Duret L."/>
            <person name="Fudal I."/>
            <person name="Goodwin S.B."/>
            <person name="Gout L."/>
            <person name="Glaser N."/>
            <person name="Linglin J."/>
            <person name="Kema G.H.J."/>
            <person name="Lapalu N."/>
            <person name="Lawrence C.B."/>
            <person name="May K."/>
            <person name="Meyer M."/>
            <person name="Ollivier B."/>
            <person name="Poulain J."/>
            <person name="Schoch C.L."/>
            <person name="Simon A."/>
            <person name="Spatafora J.W."/>
            <person name="Stachowiak A."/>
            <person name="Turgeon B.G."/>
            <person name="Tyler B.M."/>
            <person name="Vincent D."/>
            <person name="Weissenbach J."/>
            <person name="Amselem J."/>
            <person name="Quesneville H."/>
            <person name="Oliver R.P."/>
            <person name="Wincker P."/>
            <person name="Balesdent M.-H."/>
            <person name="Howlett B.J."/>
        </authorList>
    </citation>
    <scope>NUCLEOTIDE SEQUENCE [LARGE SCALE GENOMIC DNA]</scope>
    <source>
        <strain evidence="3">JN3 / isolate v23.1.3 / race Av1-4-5-6-7-8</strain>
    </source>
</reference>
<dbReference type="RefSeq" id="XP_003842256.1">
    <property type="nucleotide sequence ID" value="XM_003842208.1"/>
</dbReference>
<dbReference type="HOGENOM" id="CLU_1704540_0_0_1"/>
<dbReference type="GeneID" id="13282221"/>
<dbReference type="Proteomes" id="UP000002668">
    <property type="component" value="Genome"/>
</dbReference>
<proteinExistence type="predicted"/>
<keyword evidence="3" id="KW-1185">Reference proteome</keyword>
<dbReference type="InParanoid" id="E5A579"/>
<evidence type="ECO:0000313" key="3">
    <source>
        <dbReference type="Proteomes" id="UP000002668"/>
    </source>
</evidence>
<sequence>MPADRDLCEHTIGTVNDSMAIGEDRSYLTESNHPRTPVSTRQPMQSSRPGLEIQGGIDRLSLLQHEARPIRLTKRISRKLMPIHLACAKQTLWLPFSQKAVTNTPARFASHIKTSPRSRRAWSDSDSKSASTILATKSASKHVWCCVIAHCPAA</sequence>
<dbReference type="VEuPathDB" id="FungiDB:LEMA_P080160.1"/>
<feature type="compositionally biased region" description="Polar residues" evidence="1">
    <location>
        <begin position="37"/>
        <end position="48"/>
    </location>
</feature>
<feature type="region of interest" description="Disordered" evidence="1">
    <location>
        <begin position="28"/>
        <end position="50"/>
    </location>
</feature>
<dbReference type="EMBL" id="FP929134">
    <property type="protein sequence ID" value="CBX98777.1"/>
    <property type="molecule type" value="Genomic_DNA"/>
</dbReference>
<evidence type="ECO:0000256" key="1">
    <source>
        <dbReference type="SAM" id="MobiDB-lite"/>
    </source>
</evidence>
<accession>E5A579</accession>
<dbReference type="AlphaFoldDB" id="E5A579"/>
<evidence type="ECO:0000313" key="2">
    <source>
        <dbReference type="EMBL" id="CBX98777.1"/>
    </source>
</evidence>